<feature type="compositionally biased region" description="Acidic residues" evidence="1">
    <location>
        <begin position="106"/>
        <end position="115"/>
    </location>
</feature>
<dbReference type="Proteomes" id="UP001529510">
    <property type="component" value="Unassembled WGS sequence"/>
</dbReference>
<proteinExistence type="predicted"/>
<feature type="compositionally biased region" description="Basic and acidic residues" evidence="1">
    <location>
        <begin position="116"/>
        <end position="126"/>
    </location>
</feature>
<protein>
    <submittedName>
        <fullName evidence="2">Uncharacterized protein</fullName>
    </submittedName>
</protein>
<feature type="region of interest" description="Disordered" evidence="1">
    <location>
        <begin position="80"/>
        <end position="139"/>
    </location>
</feature>
<comment type="caution">
    <text evidence="2">The sequence shown here is derived from an EMBL/GenBank/DDBJ whole genome shotgun (WGS) entry which is preliminary data.</text>
</comment>
<gene>
    <name evidence="2" type="ORF">M9458_040612</name>
</gene>
<sequence>YSIMKLASINVPPRRGDAILGGKTIFIFQDGRDLEDYVEEFISICHLASCDDVCLMEGFWCGLDDDLRFVMPKAEEDYDPIQSHLADVSQHDPEPSQPASRHAEFEPEPTADDEPEPRATEPKIATEPEPYTSLQLQLP</sequence>
<accession>A0ABD0NSQ9</accession>
<reference evidence="2 3" key="1">
    <citation type="submission" date="2024-05" db="EMBL/GenBank/DDBJ databases">
        <title>Genome sequencing and assembly of Indian major carp, Cirrhinus mrigala (Hamilton, 1822).</title>
        <authorList>
            <person name="Mohindra V."/>
            <person name="Chowdhury L.M."/>
            <person name="Lal K."/>
            <person name="Jena J.K."/>
        </authorList>
    </citation>
    <scope>NUCLEOTIDE SEQUENCE [LARGE SCALE GENOMIC DNA]</scope>
    <source>
        <strain evidence="2">CM1030</strain>
        <tissue evidence="2">Blood</tissue>
    </source>
</reference>
<evidence type="ECO:0000313" key="3">
    <source>
        <dbReference type="Proteomes" id="UP001529510"/>
    </source>
</evidence>
<feature type="non-terminal residue" evidence="2">
    <location>
        <position position="1"/>
    </location>
</feature>
<evidence type="ECO:0000256" key="1">
    <source>
        <dbReference type="SAM" id="MobiDB-lite"/>
    </source>
</evidence>
<dbReference type="EMBL" id="JAMKFB020000020">
    <property type="protein sequence ID" value="KAL0164859.1"/>
    <property type="molecule type" value="Genomic_DNA"/>
</dbReference>
<feature type="non-terminal residue" evidence="2">
    <location>
        <position position="139"/>
    </location>
</feature>
<organism evidence="2 3">
    <name type="scientific">Cirrhinus mrigala</name>
    <name type="common">Mrigala</name>
    <dbReference type="NCBI Taxonomy" id="683832"/>
    <lineage>
        <taxon>Eukaryota</taxon>
        <taxon>Metazoa</taxon>
        <taxon>Chordata</taxon>
        <taxon>Craniata</taxon>
        <taxon>Vertebrata</taxon>
        <taxon>Euteleostomi</taxon>
        <taxon>Actinopterygii</taxon>
        <taxon>Neopterygii</taxon>
        <taxon>Teleostei</taxon>
        <taxon>Ostariophysi</taxon>
        <taxon>Cypriniformes</taxon>
        <taxon>Cyprinidae</taxon>
        <taxon>Labeoninae</taxon>
        <taxon>Labeonini</taxon>
        <taxon>Cirrhinus</taxon>
    </lineage>
</organism>
<evidence type="ECO:0000313" key="2">
    <source>
        <dbReference type="EMBL" id="KAL0164859.1"/>
    </source>
</evidence>
<keyword evidence="3" id="KW-1185">Reference proteome</keyword>
<dbReference type="AlphaFoldDB" id="A0ABD0NSQ9"/>
<name>A0ABD0NSQ9_CIRMR</name>